<feature type="region of interest" description="Disordered" evidence="6">
    <location>
        <begin position="1"/>
        <end position="36"/>
    </location>
</feature>
<evidence type="ECO:0000256" key="1">
    <source>
        <dbReference type="ARBA" id="ARBA00001974"/>
    </source>
</evidence>
<dbReference type="PROSITE" id="PS00691">
    <property type="entry name" value="DNA_PHOTOLYASES_1_2"/>
    <property type="match status" value="1"/>
</dbReference>
<dbReference type="Pfam" id="PF00875">
    <property type="entry name" value="DNA_photolyase"/>
    <property type="match status" value="1"/>
</dbReference>
<comment type="caution">
    <text evidence="8">The sequence shown here is derived from an EMBL/GenBank/DDBJ whole genome shotgun (WGS) entry which is preliminary data.</text>
</comment>
<organism evidence="8 9">
    <name type="scientific">Paecilomyces lecythidis</name>
    <dbReference type="NCBI Taxonomy" id="3004212"/>
    <lineage>
        <taxon>Eukaryota</taxon>
        <taxon>Fungi</taxon>
        <taxon>Dikarya</taxon>
        <taxon>Ascomycota</taxon>
        <taxon>Pezizomycotina</taxon>
        <taxon>Eurotiomycetes</taxon>
        <taxon>Eurotiomycetidae</taxon>
        <taxon>Eurotiales</taxon>
        <taxon>Thermoascaceae</taxon>
        <taxon>Paecilomyces</taxon>
    </lineage>
</organism>
<dbReference type="InterPro" id="IPR002081">
    <property type="entry name" value="Cryptochrome/DNA_photolyase_1"/>
</dbReference>
<keyword evidence="9" id="KW-1185">Reference proteome</keyword>
<dbReference type="SUPFAM" id="SSF52425">
    <property type="entry name" value="Cryptochrome/photolyase, N-terminal domain"/>
    <property type="match status" value="1"/>
</dbReference>
<dbReference type="InterPro" id="IPR005101">
    <property type="entry name" value="Cryptochr/Photolyase_FAD-bd"/>
</dbReference>
<proteinExistence type="inferred from homology"/>
<dbReference type="InterPro" id="IPR006050">
    <property type="entry name" value="DNA_photolyase_N"/>
</dbReference>
<protein>
    <submittedName>
        <fullName evidence="8">DNA photolyase phr1</fullName>
        <ecNumber evidence="8">4.1.99.3</ecNumber>
    </submittedName>
</protein>
<evidence type="ECO:0000256" key="6">
    <source>
        <dbReference type="SAM" id="MobiDB-lite"/>
    </source>
</evidence>
<feature type="compositionally biased region" description="Basic and acidic residues" evidence="6">
    <location>
        <begin position="15"/>
        <end position="30"/>
    </location>
</feature>
<dbReference type="PANTHER" id="PTHR11455:SF18">
    <property type="entry name" value="SI:CH1073-390K14.1"/>
    <property type="match status" value="1"/>
</dbReference>
<evidence type="ECO:0000259" key="7">
    <source>
        <dbReference type="PROSITE" id="PS51645"/>
    </source>
</evidence>
<evidence type="ECO:0000313" key="8">
    <source>
        <dbReference type="EMBL" id="KAL1869572.1"/>
    </source>
</evidence>
<keyword evidence="8" id="KW-0456">Lyase</keyword>
<dbReference type="GO" id="GO:0003904">
    <property type="term" value="F:deoxyribodipyrimidine photo-lyase activity"/>
    <property type="evidence" value="ECO:0007669"/>
    <property type="project" value="UniProtKB-EC"/>
</dbReference>
<dbReference type="PANTHER" id="PTHR11455">
    <property type="entry name" value="CRYPTOCHROME"/>
    <property type="match status" value="1"/>
</dbReference>
<dbReference type="InterPro" id="IPR018394">
    <property type="entry name" value="DNA_photolyase_1_CS_C"/>
</dbReference>
<dbReference type="PRINTS" id="PR00147">
    <property type="entry name" value="DNAPHOTLYASE"/>
</dbReference>
<evidence type="ECO:0000256" key="5">
    <source>
        <dbReference type="ARBA" id="ARBA00022991"/>
    </source>
</evidence>
<dbReference type="InterPro" id="IPR014729">
    <property type="entry name" value="Rossmann-like_a/b/a_fold"/>
</dbReference>
<dbReference type="Gene3D" id="1.10.579.10">
    <property type="entry name" value="DNA Cyclobutane Dipyrimidine Photolyase, subunit A, domain 3"/>
    <property type="match status" value="1"/>
</dbReference>
<keyword evidence="3" id="KW-0285">Flavoprotein</keyword>
<comment type="similarity">
    <text evidence="2">Belongs to the DNA photolyase class-1 family.</text>
</comment>
<dbReference type="InterPro" id="IPR036155">
    <property type="entry name" value="Crypto/Photolyase_N_sf"/>
</dbReference>
<name>A0ABR3X1H4_9EURO</name>
<evidence type="ECO:0000256" key="3">
    <source>
        <dbReference type="ARBA" id="ARBA00022630"/>
    </source>
</evidence>
<dbReference type="EMBL" id="JAVDPF010000034">
    <property type="protein sequence ID" value="KAL1869572.1"/>
    <property type="molecule type" value="Genomic_DNA"/>
</dbReference>
<dbReference type="Proteomes" id="UP001583193">
    <property type="component" value="Unassembled WGS sequence"/>
</dbReference>
<feature type="domain" description="Photolyase/cryptochrome alpha/beta" evidence="7">
    <location>
        <begin position="91"/>
        <end position="228"/>
    </location>
</feature>
<accession>A0ABR3X1H4</accession>
<keyword evidence="5" id="KW-0157">Chromophore</keyword>
<dbReference type="PROSITE" id="PS51645">
    <property type="entry name" value="PHR_CRY_ALPHA_BETA"/>
    <property type="match status" value="1"/>
</dbReference>
<dbReference type="SUPFAM" id="SSF48173">
    <property type="entry name" value="Cryptochrome/photolyase FAD-binding domain"/>
    <property type="match status" value="1"/>
</dbReference>
<dbReference type="Gene3D" id="3.40.50.620">
    <property type="entry name" value="HUPs"/>
    <property type="match status" value="1"/>
</dbReference>
<feature type="compositionally biased region" description="Basic and acidic residues" evidence="6">
    <location>
        <begin position="562"/>
        <end position="573"/>
    </location>
</feature>
<dbReference type="InterPro" id="IPR036134">
    <property type="entry name" value="Crypto/Photolyase_FAD-like_sf"/>
</dbReference>
<dbReference type="Gene3D" id="1.25.40.80">
    <property type="match status" value="1"/>
</dbReference>
<gene>
    <name evidence="8" type="primary">PHR1</name>
    <name evidence="8" type="ORF">Plec18167_007871</name>
</gene>
<feature type="region of interest" description="Disordered" evidence="6">
    <location>
        <begin position="555"/>
        <end position="584"/>
    </location>
</feature>
<keyword evidence="4" id="KW-0274">FAD</keyword>
<sequence length="584" mass="67252">MAPQKRKTAGAGRNNDTEQINKRGKLDLSRPHPSAQQSENFGIVLREFYPPEISNERCLAYNDGTLERPIETLQRAYKETADQTRAIEANAAVVHWFKSDLRLHDNRALHLAYQSAKENNIPLIGLYILSPQDLTAHLSSPARVDLTLRTLNQLKRDLSELDIPLYMETQESRKNIPQRIVDLCQQWGASHLYANLEYEVDELRREAKLIRLCASNGIKFETAHDTCVVAPGRLTSQQGKQYAVYSPWYRAWLGYLNENRDCLEPSEELGSNPGDARRSFNDLFTSEVPAAPENKQLSDEEQRHLSQLYPAGEHEALRRLEVFLEEKAKDYADARNTVYGQTTSILSPYFASGILSARTAVEQARKANKGSLQRGEPGLVQWIGEVAWRDFYKHVLVHWPFICMNKCFKPEFTNLEWEYDENKFNMWCEGKTGFPIVDAAMRQLKQDKWMHNRTRMVVSSFLSKDLLIDWRRGERYFMENLIDGDFASNHGGWGFGSSTGVDPQPYFRIFNPLRQSERFDPDGEYIRKWVPELRDIRGPEIHEPHVRGAEAIAQKSGYPRPMVDHATSRDRALKQYKRASENGP</sequence>
<comment type="cofactor">
    <cofactor evidence="1">
        <name>FAD</name>
        <dbReference type="ChEBI" id="CHEBI:57692"/>
    </cofactor>
</comment>
<dbReference type="PROSITE" id="PS00394">
    <property type="entry name" value="DNA_PHOTOLYASES_1_1"/>
    <property type="match status" value="1"/>
</dbReference>
<dbReference type="EC" id="4.1.99.3" evidence="8"/>
<dbReference type="Pfam" id="PF03441">
    <property type="entry name" value="FAD_binding_7"/>
    <property type="match status" value="1"/>
</dbReference>
<evidence type="ECO:0000256" key="4">
    <source>
        <dbReference type="ARBA" id="ARBA00022827"/>
    </source>
</evidence>
<evidence type="ECO:0000313" key="9">
    <source>
        <dbReference type="Proteomes" id="UP001583193"/>
    </source>
</evidence>
<evidence type="ECO:0000256" key="2">
    <source>
        <dbReference type="ARBA" id="ARBA00005862"/>
    </source>
</evidence>
<reference evidence="8 9" key="1">
    <citation type="journal article" date="2024" name="IMA Fungus">
        <title>IMA Genome - F19 : A genome assembly and annotation guide to empower mycologists, including annotated draft genome sequences of Ceratocystis pirilliformis, Diaporthe australafricana, Fusarium ophioides, Paecilomyces lecythidis, and Sporothrix stenoceras.</title>
        <authorList>
            <person name="Aylward J."/>
            <person name="Wilson A.M."/>
            <person name="Visagie C.M."/>
            <person name="Spraker J."/>
            <person name="Barnes I."/>
            <person name="Buitendag C."/>
            <person name="Ceriani C."/>
            <person name="Del Mar Angel L."/>
            <person name="du Plessis D."/>
            <person name="Fuchs T."/>
            <person name="Gasser K."/>
            <person name="Kramer D."/>
            <person name="Li W."/>
            <person name="Munsamy K."/>
            <person name="Piso A."/>
            <person name="Price J.L."/>
            <person name="Sonnekus B."/>
            <person name="Thomas C."/>
            <person name="van der Nest A."/>
            <person name="van Dijk A."/>
            <person name="van Heerden A."/>
            <person name="van Vuuren N."/>
            <person name="Yilmaz N."/>
            <person name="Duong T.A."/>
            <person name="van der Merwe N.A."/>
            <person name="Wingfield M.J."/>
            <person name="Wingfield B.D."/>
        </authorList>
    </citation>
    <scope>NUCLEOTIDE SEQUENCE [LARGE SCALE GENOMIC DNA]</scope>
    <source>
        <strain evidence="8 9">CMW 18167</strain>
    </source>
</reference>